<dbReference type="FunFam" id="1.10.10.10:FF:000005">
    <property type="entry name" value="Two-component system response regulator"/>
    <property type="match status" value="1"/>
</dbReference>
<dbReference type="InterPro" id="IPR001867">
    <property type="entry name" value="OmpR/PhoB-type_DNA-bd"/>
</dbReference>
<dbReference type="SUPFAM" id="SSF46894">
    <property type="entry name" value="C-terminal effector domain of the bipartite response regulators"/>
    <property type="match status" value="1"/>
</dbReference>
<dbReference type="Pfam" id="PF00072">
    <property type="entry name" value="Response_reg"/>
    <property type="match status" value="1"/>
</dbReference>
<dbReference type="PROSITE" id="PS51755">
    <property type="entry name" value="OMPR_PHOB"/>
    <property type="match status" value="1"/>
</dbReference>
<evidence type="ECO:0000256" key="2">
    <source>
        <dbReference type="ARBA" id="ARBA00023012"/>
    </source>
</evidence>
<keyword evidence="4" id="KW-0238">DNA-binding</keyword>
<dbReference type="InterPro" id="IPR036388">
    <property type="entry name" value="WH-like_DNA-bd_sf"/>
</dbReference>
<dbReference type="GO" id="GO:0006355">
    <property type="term" value="P:regulation of DNA-templated transcription"/>
    <property type="evidence" value="ECO:0007669"/>
    <property type="project" value="InterPro"/>
</dbReference>
<dbReference type="SMART" id="SM00862">
    <property type="entry name" value="Trans_reg_C"/>
    <property type="match status" value="1"/>
</dbReference>
<dbReference type="SUPFAM" id="SSF52172">
    <property type="entry name" value="CheY-like"/>
    <property type="match status" value="1"/>
</dbReference>
<evidence type="ECO:0000313" key="8">
    <source>
        <dbReference type="EMBL" id="MPN29909.1"/>
    </source>
</evidence>
<dbReference type="InterPro" id="IPR011006">
    <property type="entry name" value="CheY-like_superfamily"/>
</dbReference>
<evidence type="ECO:0000259" key="6">
    <source>
        <dbReference type="PROSITE" id="PS50110"/>
    </source>
</evidence>
<dbReference type="GO" id="GO:0032993">
    <property type="term" value="C:protein-DNA complex"/>
    <property type="evidence" value="ECO:0007669"/>
    <property type="project" value="TreeGrafter"/>
</dbReference>
<evidence type="ECO:0000259" key="7">
    <source>
        <dbReference type="PROSITE" id="PS51755"/>
    </source>
</evidence>
<dbReference type="GO" id="GO:0000976">
    <property type="term" value="F:transcription cis-regulatory region binding"/>
    <property type="evidence" value="ECO:0007669"/>
    <property type="project" value="TreeGrafter"/>
</dbReference>
<dbReference type="AlphaFoldDB" id="A0A645GVX5"/>
<dbReference type="Gene3D" id="3.40.50.2300">
    <property type="match status" value="1"/>
</dbReference>
<dbReference type="PANTHER" id="PTHR48111">
    <property type="entry name" value="REGULATOR OF RPOS"/>
    <property type="match status" value="1"/>
</dbReference>
<dbReference type="EMBL" id="VSSQ01080810">
    <property type="protein sequence ID" value="MPN29909.1"/>
    <property type="molecule type" value="Genomic_DNA"/>
</dbReference>
<dbReference type="SMART" id="SM00448">
    <property type="entry name" value="REC"/>
    <property type="match status" value="1"/>
</dbReference>
<dbReference type="InterPro" id="IPR039420">
    <property type="entry name" value="WalR-like"/>
</dbReference>
<feature type="domain" description="OmpR/PhoB-type" evidence="7">
    <location>
        <begin position="87"/>
        <end position="185"/>
    </location>
</feature>
<keyword evidence="5" id="KW-0804">Transcription</keyword>
<dbReference type="Gene3D" id="1.10.10.10">
    <property type="entry name" value="Winged helix-like DNA-binding domain superfamily/Winged helix DNA-binding domain"/>
    <property type="match status" value="1"/>
</dbReference>
<accession>A0A645GVX5</accession>
<dbReference type="InterPro" id="IPR016032">
    <property type="entry name" value="Sig_transdc_resp-reg_C-effctor"/>
</dbReference>
<gene>
    <name evidence="8" type="primary">arlR_28</name>
    <name evidence="8" type="ORF">SDC9_177363</name>
</gene>
<keyword evidence="2" id="KW-0902">Two-component regulatory system</keyword>
<dbReference type="InterPro" id="IPR001789">
    <property type="entry name" value="Sig_transdc_resp-reg_receiver"/>
</dbReference>
<dbReference type="Pfam" id="PF00486">
    <property type="entry name" value="Trans_reg_C"/>
    <property type="match status" value="1"/>
</dbReference>
<feature type="domain" description="Response regulatory" evidence="6">
    <location>
        <begin position="1"/>
        <end position="75"/>
    </location>
</feature>
<evidence type="ECO:0000256" key="1">
    <source>
        <dbReference type="ARBA" id="ARBA00022553"/>
    </source>
</evidence>
<sequence>MSGDFDLLLLDVMLPELNGMEVLRRLRKESAVPVILVTARDAVMEKVNGLDMGANDYITKPFHIEELLARIRMVLRTTETASSASPEGNLSVGDLVLTTSSRQVTRAGEMIELTKTQYDLLEYLLRNRDIVLTRDQILSHVWGYAYAGNSNVVDVYVRYVRNRIHDSDESRIIETVRGIGYVLRDKTRKE</sequence>
<dbReference type="GO" id="GO:0000156">
    <property type="term" value="F:phosphorelay response regulator activity"/>
    <property type="evidence" value="ECO:0007669"/>
    <property type="project" value="TreeGrafter"/>
</dbReference>
<proteinExistence type="predicted"/>
<organism evidence="8">
    <name type="scientific">bioreactor metagenome</name>
    <dbReference type="NCBI Taxonomy" id="1076179"/>
    <lineage>
        <taxon>unclassified sequences</taxon>
        <taxon>metagenomes</taxon>
        <taxon>ecological metagenomes</taxon>
    </lineage>
</organism>
<dbReference type="PANTHER" id="PTHR48111:SF22">
    <property type="entry name" value="REGULATOR OF RPOS"/>
    <property type="match status" value="1"/>
</dbReference>
<protein>
    <submittedName>
        <fullName evidence="8">Response regulator ArlR</fullName>
    </submittedName>
</protein>
<evidence type="ECO:0000256" key="5">
    <source>
        <dbReference type="ARBA" id="ARBA00023163"/>
    </source>
</evidence>
<evidence type="ECO:0000256" key="4">
    <source>
        <dbReference type="ARBA" id="ARBA00023125"/>
    </source>
</evidence>
<evidence type="ECO:0000256" key="3">
    <source>
        <dbReference type="ARBA" id="ARBA00023015"/>
    </source>
</evidence>
<keyword evidence="1" id="KW-0597">Phosphoprotein</keyword>
<reference evidence="8" key="1">
    <citation type="submission" date="2019-08" db="EMBL/GenBank/DDBJ databases">
        <authorList>
            <person name="Kucharzyk K."/>
            <person name="Murdoch R.W."/>
            <person name="Higgins S."/>
            <person name="Loffler F."/>
        </authorList>
    </citation>
    <scope>NUCLEOTIDE SEQUENCE</scope>
</reference>
<dbReference type="Gene3D" id="6.10.250.690">
    <property type="match status" value="1"/>
</dbReference>
<keyword evidence="3" id="KW-0805">Transcription regulation</keyword>
<dbReference type="GO" id="GO:0005829">
    <property type="term" value="C:cytosol"/>
    <property type="evidence" value="ECO:0007669"/>
    <property type="project" value="TreeGrafter"/>
</dbReference>
<dbReference type="PROSITE" id="PS50110">
    <property type="entry name" value="RESPONSE_REGULATORY"/>
    <property type="match status" value="1"/>
</dbReference>
<dbReference type="CDD" id="cd00383">
    <property type="entry name" value="trans_reg_C"/>
    <property type="match status" value="1"/>
</dbReference>
<name>A0A645GVX5_9ZZZZ</name>
<comment type="caution">
    <text evidence="8">The sequence shown here is derived from an EMBL/GenBank/DDBJ whole genome shotgun (WGS) entry which is preliminary data.</text>
</comment>